<sequence length="76" mass="9016">MEFVKDYVMVEVDFCLQKVLWKMPIFSQNREYTVANLYKRRRETDTSQPPLPLPLLTVILSTFAIVTTLYGQLCRR</sequence>
<dbReference type="Proteomes" id="UP000789570">
    <property type="component" value="Unassembled WGS sequence"/>
</dbReference>
<protein>
    <submittedName>
        <fullName evidence="2">2699_t:CDS:1</fullName>
    </submittedName>
</protein>
<reference evidence="2" key="1">
    <citation type="submission" date="2021-06" db="EMBL/GenBank/DDBJ databases">
        <authorList>
            <person name="Kallberg Y."/>
            <person name="Tangrot J."/>
            <person name="Rosling A."/>
        </authorList>
    </citation>
    <scope>NUCLEOTIDE SEQUENCE</scope>
    <source>
        <strain evidence="2">UK204</strain>
    </source>
</reference>
<dbReference type="EMBL" id="CAJVPQ010000071">
    <property type="protein sequence ID" value="CAG8442883.1"/>
    <property type="molecule type" value="Genomic_DNA"/>
</dbReference>
<feature type="transmembrane region" description="Helical" evidence="1">
    <location>
        <begin position="51"/>
        <end position="71"/>
    </location>
</feature>
<keyword evidence="3" id="KW-1185">Reference proteome</keyword>
<accession>A0A9N8V467</accession>
<dbReference type="AlphaFoldDB" id="A0A9N8V467"/>
<proteinExistence type="predicted"/>
<gene>
    <name evidence="2" type="ORF">FCALED_LOCUS681</name>
</gene>
<keyword evidence="1" id="KW-0812">Transmembrane</keyword>
<organism evidence="2 3">
    <name type="scientific">Funneliformis caledonium</name>
    <dbReference type="NCBI Taxonomy" id="1117310"/>
    <lineage>
        <taxon>Eukaryota</taxon>
        <taxon>Fungi</taxon>
        <taxon>Fungi incertae sedis</taxon>
        <taxon>Mucoromycota</taxon>
        <taxon>Glomeromycotina</taxon>
        <taxon>Glomeromycetes</taxon>
        <taxon>Glomerales</taxon>
        <taxon>Glomeraceae</taxon>
        <taxon>Funneliformis</taxon>
    </lineage>
</organism>
<evidence type="ECO:0000313" key="3">
    <source>
        <dbReference type="Proteomes" id="UP000789570"/>
    </source>
</evidence>
<evidence type="ECO:0000256" key="1">
    <source>
        <dbReference type="SAM" id="Phobius"/>
    </source>
</evidence>
<name>A0A9N8V467_9GLOM</name>
<comment type="caution">
    <text evidence="2">The sequence shown here is derived from an EMBL/GenBank/DDBJ whole genome shotgun (WGS) entry which is preliminary data.</text>
</comment>
<evidence type="ECO:0000313" key="2">
    <source>
        <dbReference type="EMBL" id="CAG8442883.1"/>
    </source>
</evidence>
<keyword evidence="1" id="KW-1133">Transmembrane helix</keyword>
<keyword evidence="1" id="KW-0472">Membrane</keyword>